<protein>
    <submittedName>
        <fullName evidence="2">Uncharacterized protein</fullName>
    </submittedName>
</protein>
<feature type="transmembrane region" description="Helical" evidence="1">
    <location>
        <begin position="20"/>
        <end position="39"/>
    </location>
</feature>
<organism evidence="2 3">
    <name type="scientific">Trichinella pseudospiralis</name>
    <name type="common">Parasitic roundworm</name>
    <dbReference type="NCBI Taxonomy" id="6337"/>
    <lineage>
        <taxon>Eukaryota</taxon>
        <taxon>Metazoa</taxon>
        <taxon>Ecdysozoa</taxon>
        <taxon>Nematoda</taxon>
        <taxon>Enoplea</taxon>
        <taxon>Dorylaimia</taxon>
        <taxon>Trichinellida</taxon>
        <taxon>Trichinellidae</taxon>
        <taxon>Trichinella</taxon>
    </lineage>
</organism>
<comment type="caution">
    <text evidence="2">The sequence shown here is derived from an EMBL/GenBank/DDBJ whole genome shotgun (WGS) entry which is preliminary data.</text>
</comment>
<accession>A0A0V1GNK1</accession>
<dbReference type="EMBL" id="JYDV01001270">
    <property type="protein sequence ID" value="KRY99855.1"/>
    <property type="molecule type" value="Genomic_DNA"/>
</dbReference>
<gene>
    <name evidence="2" type="ORF">T4C_2450</name>
</gene>
<proteinExistence type="predicted"/>
<feature type="non-terminal residue" evidence="2">
    <location>
        <position position="1"/>
    </location>
</feature>
<dbReference type="Proteomes" id="UP000054826">
    <property type="component" value="Unassembled WGS sequence"/>
</dbReference>
<feature type="non-terminal residue" evidence="2">
    <location>
        <position position="60"/>
    </location>
</feature>
<keyword evidence="1" id="KW-0472">Membrane</keyword>
<keyword evidence="1" id="KW-1133">Transmembrane helix</keyword>
<evidence type="ECO:0000256" key="1">
    <source>
        <dbReference type="SAM" id="Phobius"/>
    </source>
</evidence>
<keyword evidence="1" id="KW-0812">Transmembrane</keyword>
<evidence type="ECO:0000313" key="2">
    <source>
        <dbReference type="EMBL" id="KRY99855.1"/>
    </source>
</evidence>
<evidence type="ECO:0000313" key="3">
    <source>
        <dbReference type="Proteomes" id="UP000054826"/>
    </source>
</evidence>
<name>A0A0V1GNK1_TRIPS</name>
<sequence length="60" mass="6837">LFRYSNLFTEFDVAIITLKVGIAVMTLYTPSLAMVMSVIKEECRALMAIYQEANFLLMLV</sequence>
<dbReference type="AlphaFoldDB" id="A0A0V1GNK1"/>
<reference evidence="2 3" key="1">
    <citation type="submission" date="2015-01" db="EMBL/GenBank/DDBJ databases">
        <title>Evolution of Trichinella species and genotypes.</title>
        <authorList>
            <person name="Korhonen P.K."/>
            <person name="Edoardo P."/>
            <person name="Giuseppe L.R."/>
            <person name="Gasser R.B."/>
        </authorList>
    </citation>
    <scope>NUCLEOTIDE SEQUENCE [LARGE SCALE GENOMIC DNA]</scope>
    <source>
        <strain evidence="2">ISS176</strain>
    </source>
</reference>